<sequence>MEKKSRTSPPRRNFDLWQCLLGSIASISLLYSLIQWDFYHAIPFNLKHTLLTVPSSEHLRNWSAFYTTGSHLPGQGLHQAQFTARRWKKFGIADTQVVAYDAQLPMPTGQQRLALLNDSRVLYEAPLVDDENSSQTHGFVPAFYAFGANGNITASYVFANFGSNEDYEALLRANVSLDGKIAVIKAADASPYLKLHGLEIRRGTQIANAAKYGLAGAIMYVDPQNDGPIVEANGYQPFPDGPARPRGAIERGTIGNIENLEKGQLPTIPCLPISYADAIPILTALNGHGPSASELGQRWEGGGLSMYGVEYHAGPSPAAISLNLVTQATIHPGRVHNVIGIIPGTNPDEVIILGNHRDAWGPGAGDGNSGSAALNEVVRSFGMARRRGWRPRRTLIFASFEGEEFGQIGSLAWIREHRRWLNATAVAYLNVVVAASGSRLHVHASPLLYRAVWEASRLVPSPNQTVPDQSVLDVWGGDIGTAGGGDAIKFQGVACVATVDFGFSPALGDNVFPYHTGFDTFDWMDRYGDPGWKYHLASTRMWSLMAAALSEPEALNVRMTDYARAIRTWLDEILHTGLESRFDATPLMDAIGRLSRAAARFDQVAISLGRPAPWWQLWPRSRQRAMRRINQKVIAFERTFYYAPGGG</sequence>
<evidence type="ECO:0000313" key="4">
    <source>
        <dbReference type="Proteomes" id="UP001146351"/>
    </source>
</evidence>
<dbReference type="GO" id="GO:0004180">
    <property type="term" value="F:carboxypeptidase activity"/>
    <property type="evidence" value="ECO:0007669"/>
    <property type="project" value="TreeGrafter"/>
</dbReference>
<dbReference type="EMBL" id="JAPQKO010000005">
    <property type="protein sequence ID" value="KAJ5162500.1"/>
    <property type="molecule type" value="Genomic_DNA"/>
</dbReference>
<dbReference type="Gene3D" id="3.40.630.10">
    <property type="entry name" value="Zn peptidases"/>
    <property type="match status" value="1"/>
</dbReference>
<dbReference type="OrthoDB" id="5841748at2759"/>
<keyword evidence="4" id="KW-1185">Reference proteome</keyword>
<dbReference type="Gene3D" id="3.50.30.30">
    <property type="match status" value="1"/>
</dbReference>
<organism evidence="3 4">
    <name type="scientific">Penicillium capsulatum</name>
    <dbReference type="NCBI Taxonomy" id="69766"/>
    <lineage>
        <taxon>Eukaryota</taxon>
        <taxon>Fungi</taxon>
        <taxon>Dikarya</taxon>
        <taxon>Ascomycota</taxon>
        <taxon>Pezizomycotina</taxon>
        <taxon>Eurotiomycetes</taxon>
        <taxon>Eurotiomycetidae</taxon>
        <taxon>Eurotiales</taxon>
        <taxon>Aspergillaceae</taxon>
        <taxon>Penicillium</taxon>
    </lineage>
</organism>
<reference evidence="3" key="1">
    <citation type="submission" date="2022-11" db="EMBL/GenBank/DDBJ databases">
        <authorList>
            <person name="Petersen C."/>
        </authorList>
    </citation>
    <scope>NUCLEOTIDE SEQUENCE</scope>
    <source>
        <strain evidence="3">IBT 21917</strain>
    </source>
</reference>
<comment type="caution">
    <text evidence="3">The sequence shown here is derived from an EMBL/GenBank/DDBJ whole genome shotgun (WGS) entry which is preliminary data.</text>
</comment>
<dbReference type="PANTHER" id="PTHR10404">
    <property type="entry name" value="N-ACETYLATED-ALPHA-LINKED ACIDIC DIPEPTIDASE"/>
    <property type="match status" value="1"/>
</dbReference>
<gene>
    <name evidence="3" type="ORF">N7492_007892</name>
</gene>
<dbReference type="InterPro" id="IPR007484">
    <property type="entry name" value="Peptidase_M28"/>
</dbReference>
<dbReference type="AlphaFoldDB" id="A0A9W9LLQ7"/>
<proteinExistence type="inferred from homology"/>
<evidence type="ECO:0000256" key="1">
    <source>
        <dbReference type="ARBA" id="ARBA00005634"/>
    </source>
</evidence>
<dbReference type="InterPro" id="IPR036757">
    <property type="entry name" value="TFR-like_dimer_dom_sf"/>
</dbReference>
<dbReference type="SUPFAM" id="SSF53187">
    <property type="entry name" value="Zn-dependent exopeptidases"/>
    <property type="match status" value="1"/>
</dbReference>
<evidence type="ECO:0000259" key="2">
    <source>
        <dbReference type="Pfam" id="PF04389"/>
    </source>
</evidence>
<dbReference type="InterPro" id="IPR039373">
    <property type="entry name" value="Peptidase_M28B"/>
</dbReference>
<dbReference type="PANTHER" id="PTHR10404:SF46">
    <property type="entry name" value="VACUOLAR PROTEIN SORTING-ASSOCIATED PROTEIN 70"/>
    <property type="match status" value="1"/>
</dbReference>
<reference evidence="3" key="2">
    <citation type="journal article" date="2023" name="IMA Fungus">
        <title>Comparative genomic study of the Penicillium genus elucidates a diverse pangenome and 15 lateral gene transfer events.</title>
        <authorList>
            <person name="Petersen C."/>
            <person name="Sorensen T."/>
            <person name="Nielsen M.R."/>
            <person name="Sondergaard T.E."/>
            <person name="Sorensen J.L."/>
            <person name="Fitzpatrick D.A."/>
            <person name="Frisvad J.C."/>
            <person name="Nielsen K.L."/>
        </authorList>
    </citation>
    <scope>NUCLEOTIDE SEQUENCE</scope>
    <source>
        <strain evidence="3">IBT 21917</strain>
    </source>
</reference>
<name>A0A9W9LLQ7_9EURO</name>
<dbReference type="Gene3D" id="1.20.930.40">
    <property type="entry name" value="Transferrin receptor-like, dimerisation domain"/>
    <property type="match status" value="1"/>
</dbReference>
<protein>
    <submittedName>
        <fullName evidence="3">PA domain-containing protein</fullName>
    </submittedName>
</protein>
<dbReference type="InterPro" id="IPR046450">
    <property type="entry name" value="PA_dom_sf"/>
</dbReference>
<accession>A0A9W9LLQ7</accession>
<dbReference type="Proteomes" id="UP001146351">
    <property type="component" value="Unassembled WGS sequence"/>
</dbReference>
<comment type="similarity">
    <text evidence="1">Belongs to the peptidase M28 family. M28B subfamily.</text>
</comment>
<dbReference type="SUPFAM" id="SSF47672">
    <property type="entry name" value="Transferrin receptor-like dimerisation domain"/>
    <property type="match status" value="1"/>
</dbReference>
<feature type="domain" description="Peptidase M28" evidence="2">
    <location>
        <begin position="337"/>
        <end position="525"/>
    </location>
</feature>
<dbReference type="SUPFAM" id="SSF52025">
    <property type="entry name" value="PA domain"/>
    <property type="match status" value="1"/>
</dbReference>
<evidence type="ECO:0000313" key="3">
    <source>
        <dbReference type="EMBL" id="KAJ5162500.1"/>
    </source>
</evidence>
<dbReference type="Pfam" id="PF04389">
    <property type="entry name" value="Peptidase_M28"/>
    <property type="match status" value="1"/>
</dbReference>
<dbReference type="FunFam" id="3.40.630.10:FF:000101">
    <property type="entry name" value="N-acetylated alpha-linked acidic dipeptidase like 1"/>
    <property type="match status" value="1"/>
</dbReference>